<gene>
    <name evidence="1" type="ORF">CIB84_003763</name>
</gene>
<evidence type="ECO:0000313" key="2">
    <source>
        <dbReference type="Proteomes" id="UP000237246"/>
    </source>
</evidence>
<dbReference type="Proteomes" id="UP000237246">
    <property type="component" value="Unassembled WGS sequence"/>
</dbReference>
<dbReference type="AlphaFoldDB" id="A0A2P4T7Z4"/>
<protein>
    <submittedName>
        <fullName evidence="1">Uncharacterized protein</fullName>
    </submittedName>
</protein>
<organism evidence="1 2">
    <name type="scientific">Bambusicola thoracicus</name>
    <name type="common">Chinese bamboo-partridge</name>
    <name type="synonym">Perdix thoracica</name>
    <dbReference type="NCBI Taxonomy" id="9083"/>
    <lineage>
        <taxon>Eukaryota</taxon>
        <taxon>Metazoa</taxon>
        <taxon>Chordata</taxon>
        <taxon>Craniata</taxon>
        <taxon>Vertebrata</taxon>
        <taxon>Euteleostomi</taxon>
        <taxon>Archelosauria</taxon>
        <taxon>Archosauria</taxon>
        <taxon>Dinosauria</taxon>
        <taxon>Saurischia</taxon>
        <taxon>Theropoda</taxon>
        <taxon>Coelurosauria</taxon>
        <taxon>Aves</taxon>
        <taxon>Neognathae</taxon>
        <taxon>Galloanserae</taxon>
        <taxon>Galliformes</taxon>
        <taxon>Phasianidae</taxon>
        <taxon>Perdicinae</taxon>
        <taxon>Bambusicola</taxon>
    </lineage>
</organism>
<dbReference type="EMBL" id="PPHD01005752">
    <property type="protein sequence ID" value="POI32485.1"/>
    <property type="molecule type" value="Genomic_DNA"/>
</dbReference>
<proteinExistence type="predicted"/>
<reference evidence="1 2" key="1">
    <citation type="submission" date="2018-01" db="EMBL/GenBank/DDBJ databases">
        <title>Comparison of the Chinese Bamboo Partridge and Red Junglefowl genome sequences highlights the importance of demography in genome evolution.</title>
        <authorList>
            <person name="Tiley G.P."/>
            <person name="Kimball R.T."/>
            <person name="Braun E.L."/>
            <person name="Burleigh J.G."/>
        </authorList>
    </citation>
    <scope>NUCLEOTIDE SEQUENCE [LARGE SCALE GENOMIC DNA]</scope>
    <source>
        <strain evidence="1">RTK389</strain>
        <tissue evidence="1">Blood</tissue>
    </source>
</reference>
<name>A0A2P4T7Z4_BAMTH</name>
<sequence length="68" mass="7468">MSRQEDDGVYSSSGLKQIPIKWTAPEALNYGKDVSVTSPQKVPAVQEAGGLSHPQYFSIYFFLVFISG</sequence>
<dbReference type="OrthoDB" id="546826at2759"/>
<accession>A0A2P4T7Z4</accession>
<keyword evidence="2" id="KW-1185">Reference proteome</keyword>
<comment type="caution">
    <text evidence="1">The sequence shown here is derived from an EMBL/GenBank/DDBJ whole genome shotgun (WGS) entry which is preliminary data.</text>
</comment>
<evidence type="ECO:0000313" key="1">
    <source>
        <dbReference type="EMBL" id="POI32485.1"/>
    </source>
</evidence>